<evidence type="ECO:0000313" key="1">
    <source>
        <dbReference type="EMBL" id="CAI9535124.1"/>
    </source>
</evidence>
<dbReference type="Proteomes" id="UP001162483">
    <property type="component" value="Unassembled WGS sequence"/>
</dbReference>
<protein>
    <submittedName>
        <fullName evidence="1">Uncharacterized protein</fullName>
    </submittedName>
</protein>
<organism evidence="1 2">
    <name type="scientific">Staurois parvus</name>
    <dbReference type="NCBI Taxonomy" id="386267"/>
    <lineage>
        <taxon>Eukaryota</taxon>
        <taxon>Metazoa</taxon>
        <taxon>Chordata</taxon>
        <taxon>Craniata</taxon>
        <taxon>Vertebrata</taxon>
        <taxon>Euteleostomi</taxon>
        <taxon>Amphibia</taxon>
        <taxon>Batrachia</taxon>
        <taxon>Anura</taxon>
        <taxon>Neobatrachia</taxon>
        <taxon>Ranoidea</taxon>
        <taxon>Ranidae</taxon>
        <taxon>Staurois</taxon>
    </lineage>
</organism>
<comment type="caution">
    <text evidence="1">The sequence shown here is derived from an EMBL/GenBank/DDBJ whole genome shotgun (WGS) entry which is preliminary data.</text>
</comment>
<accession>A0ABN9AI55</accession>
<evidence type="ECO:0000313" key="2">
    <source>
        <dbReference type="Proteomes" id="UP001162483"/>
    </source>
</evidence>
<name>A0ABN9AI55_9NEOB</name>
<keyword evidence="2" id="KW-1185">Reference proteome</keyword>
<dbReference type="EMBL" id="CATNWA010000243">
    <property type="protein sequence ID" value="CAI9535124.1"/>
    <property type="molecule type" value="Genomic_DNA"/>
</dbReference>
<reference evidence="1" key="1">
    <citation type="submission" date="2023-05" db="EMBL/GenBank/DDBJ databases">
        <authorList>
            <person name="Stuckert A."/>
        </authorList>
    </citation>
    <scope>NUCLEOTIDE SEQUENCE</scope>
</reference>
<gene>
    <name evidence="1" type="ORF">SPARVUS_LOCUS797708</name>
</gene>
<proteinExistence type="predicted"/>
<sequence>MTKEEGSSICHSRETLSNDFFMQRIQSILVTCANTVVDVNEQLKKTASALIDVVEQMLSGHRYLDKMIASIVQLLETASHLQNKEDSQCEVSTVYDNLLLFEVSSWLGDRFHNENLTISEQVEEFKRKHIDRISDLPPAQELVSALFPNSMKVLLLKWMGLFDDTSLSKLQSEYPIVLLILEFANRNLITGVAHVLYSTLICK</sequence>